<dbReference type="STRING" id="634994.GCWU000323_01679"/>
<accession>C9MYP1</accession>
<dbReference type="AlphaFoldDB" id="C9MYP1"/>
<dbReference type="EMBL" id="ACVB02000011">
    <property type="protein sequence ID" value="EEX74243.1"/>
    <property type="molecule type" value="Genomic_DNA"/>
</dbReference>
<evidence type="ECO:0000313" key="2">
    <source>
        <dbReference type="Proteomes" id="UP000006233"/>
    </source>
</evidence>
<proteinExistence type="predicted"/>
<reference evidence="1 2" key="1">
    <citation type="submission" date="2009-09" db="EMBL/GenBank/DDBJ databases">
        <authorList>
            <person name="Weinstock G."/>
            <person name="Sodergren E."/>
            <person name="Clifton S."/>
            <person name="Fulton L."/>
            <person name="Fulton B."/>
            <person name="Courtney L."/>
            <person name="Fronick C."/>
            <person name="Harrison M."/>
            <person name="Strong C."/>
            <person name="Farmer C."/>
            <person name="Delahaunty K."/>
            <person name="Markovic C."/>
            <person name="Hall O."/>
            <person name="Minx P."/>
            <person name="Tomlinson C."/>
            <person name="Mitreva M."/>
            <person name="Nelson J."/>
            <person name="Hou S."/>
            <person name="Wollam A."/>
            <person name="Pepin K.H."/>
            <person name="Johnson M."/>
            <person name="Bhonagiri V."/>
            <person name="Nash W.E."/>
            <person name="Warren W."/>
            <person name="Chinwalla A."/>
            <person name="Mardis E.R."/>
            <person name="Wilson R.K."/>
        </authorList>
    </citation>
    <scope>NUCLEOTIDE SEQUENCE [LARGE SCALE GENOMIC DNA]</scope>
    <source>
        <strain evidence="1 2">F0254</strain>
    </source>
</reference>
<organism evidence="1 2">
    <name type="scientific">Leptotrichia hofstadii F0254</name>
    <dbReference type="NCBI Taxonomy" id="634994"/>
    <lineage>
        <taxon>Bacteria</taxon>
        <taxon>Fusobacteriati</taxon>
        <taxon>Fusobacteriota</taxon>
        <taxon>Fusobacteriia</taxon>
        <taxon>Fusobacteriales</taxon>
        <taxon>Leptotrichiaceae</taxon>
        <taxon>Leptotrichia</taxon>
    </lineage>
</organism>
<sequence length="52" mass="6321">MQKQEKERQALVFVIYFSVVFEYAVNPNEKIRKILKKVLTIKINYDILIEYL</sequence>
<evidence type="ECO:0000313" key="1">
    <source>
        <dbReference type="EMBL" id="EEX74243.1"/>
    </source>
</evidence>
<name>C9MYP1_9FUSO</name>
<comment type="caution">
    <text evidence="1">The sequence shown here is derived from an EMBL/GenBank/DDBJ whole genome shotgun (WGS) entry which is preliminary data.</text>
</comment>
<protein>
    <submittedName>
        <fullName evidence="1">Uncharacterized protein</fullName>
    </submittedName>
</protein>
<dbReference type="HOGENOM" id="CLU_3081370_0_0_0"/>
<dbReference type="Proteomes" id="UP000006233">
    <property type="component" value="Unassembled WGS sequence"/>
</dbReference>
<gene>
    <name evidence="1" type="ORF">GCWU000323_01679</name>
</gene>